<feature type="binding site" evidence="3">
    <location>
        <position position="116"/>
    </location>
    <ligand>
        <name>anthranilate</name>
        <dbReference type="ChEBI" id="CHEBI:16567"/>
        <label>1</label>
    </ligand>
</feature>
<dbReference type="Pfam" id="PF02885">
    <property type="entry name" value="Glycos_trans_3N"/>
    <property type="match status" value="1"/>
</dbReference>
<dbReference type="NCBIfam" id="TIGR01245">
    <property type="entry name" value="trpD"/>
    <property type="match status" value="1"/>
</dbReference>
<evidence type="ECO:0000259" key="4">
    <source>
        <dbReference type="Pfam" id="PF00591"/>
    </source>
</evidence>
<feature type="binding site" evidence="3">
    <location>
        <begin position="88"/>
        <end position="89"/>
    </location>
    <ligand>
        <name>5-phospho-alpha-D-ribose 1-diphosphate</name>
        <dbReference type="ChEBI" id="CHEBI:58017"/>
    </ligand>
</feature>
<keyword evidence="3" id="KW-0028">Amino-acid biosynthesis</keyword>
<keyword evidence="3" id="KW-0057">Aromatic amino acid biosynthesis</keyword>
<dbReference type="EMBL" id="RQHV01000036">
    <property type="protein sequence ID" value="TGN11977.1"/>
    <property type="molecule type" value="Genomic_DNA"/>
</dbReference>
<evidence type="ECO:0000313" key="6">
    <source>
        <dbReference type="EMBL" id="TGN11977.1"/>
    </source>
</evidence>
<evidence type="ECO:0000256" key="3">
    <source>
        <dbReference type="HAMAP-Rule" id="MF_00211"/>
    </source>
</evidence>
<feature type="domain" description="Glycosyl transferase family 3 N-terminal" evidence="5">
    <location>
        <begin position="7"/>
        <end position="69"/>
    </location>
</feature>
<feature type="binding site" evidence="3">
    <location>
        <position position="93"/>
    </location>
    <ligand>
        <name>5-phospho-alpha-D-ribose 1-diphosphate</name>
        <dbReference type="ChEBI" id="CHEBI:58017"/>
    </ligand>
</feature>
<dbReference type="PANTHER" id="PTHR43285">
    <property type="entry name" value="ANTHRANILATE PHOSPHORIBOSYLTRANSFERASE"/>
    <property type="match status" value="1"/>
</dbReference>
<evidence type="ECO:0000259" key="5">
    <source>
        <dbReference type="Pfam" id="PF02885"/>
    </source>
</evidence>
<dbReference type="UniPathway" id="UPA00035">
    <property type="reaction ID" value="UER00041"/>
</dbReference>
<sequence>MTELNLREILNKTISKAHLTKEESKFFLNEVMNGKVSEILLASFLTALKQKGETLEELVGFVSAMRENAEKPSSEFDFDFIDTCGTGGDGRGSFNISTLSAFTLATLGAKVAKHGNRSVSSLSGSSDILQSVGYNFEKPKEELEAEFARTGFVFLFAPAWHPSMKYAGPVRKELGFRTFFNLIGPLSNPFRPAFQVVGVYDKALLTVVSGILKELGSKRSIVCHSEDGLDEFSIFAPTDYCYFDGETIQSLRFDPKSLPLKKQIEPGEVFANSKEDSFRLFSEVLSGKETSGTDMVALNAGAGLFVLNRVGSIEEGFGLAKQSILEKKVLKFTQETLNLTLAVSSLDK</sequence>
<comment type="pathway">
    <text evidence="3">Amino-acid biosynthesis; L-tryptophan biosynthesis; L-tryptophan from chorismate: step 2/5.</text>
</comment>
<feature type="binding site" evidence="3">
    <location>
        <position position="85"/>
    </location>
    <ligand>
        <name>anthranilate</name>
        <dbReference type="ChEBI" id="CHEBI:16567"/>
        <label>1</label>
    </ligand>
</feature>
<dbReference type="EC" id="2.4.2.18" evidence="3"/>
<evidence type="ECO:0000313" key="7">
    <source>
        <dbReference type="Proteomes" id="UP000298264"/>
    </source>
</evidence>
<feature type="domain" description="Glycosyl transferase family 3" evidence="4">
    <location>
        <begin position="79"/>
        <end position="324"/>
    </location>
</feature>
<feature type="binding site" evidence="3">
    <location>
        <begin position="95"/>
        <end position="98"/>
    </location>
    <ligand>
        <name>5-phospho-alpha-D-ribose 1-diphosphate</name>
        <dbReference type="ChEBI" id="CHEBI:58017"/>
    </ligand>
</feature>
<keyword evidence="1 3" id="KW-0328">Glycosyltransferase</keyword>
<dbReference type="HAMAP" id="MF_00211">
    <property type="entry name" value="TrpD"/>
    <property type="match status" value="1"/>
</dbReference>
<dbReference type="Proteomes" id="UP000298264">
    <property type="component" value="Unassembled WGS sequence"/>
</dbReference>
<dbReference type="InterPro" id="IPR035902">
    <property type="entry name" value="Nuc_phospho_transferase"/>
</dbReference>
<gene>
    <name evidence="3 6" type="primary">trpD</name>
    <name evidence="6" type="ORF">EHS11_05570</name>
</gene>
<evidence type="ECO:0000256" key="2">
    <source>
        <dbReference type="ARBA" id="ARBA00022679"/>
    </source>
</evidence>
<dbReference type="PANTHER" id="PTHR43285:SF2">
    <property type="entry name" value="ANTHRANILATE PHOSPHORIBOSYLTRANSFERASE"/>
    <property type="match status" value="1"/>
</dbReference>
<dbReference type="RefSeq" id="WP_135763417.1">
    <property type="nucleotide sequence ID" value="NZ_RQHV01000036.1"/>
</dbReference>
<dbReference type="Gene3D" id="1.20.970.10">
    <property type="entry name" value="Transferase, Pyrimidine Nucleoside Phosphorylase, Chain C"/>
    <property type="match status" value="1"/>
</dbReference>
<feature type="binding site" evidence="3">
    <location>
        <position position="230"/>
    </location>
    <ligand>
        <name>Mg(2+)</name>
        <dbReference type="ChEBI" id="CHEBI:18420"/>
        <label>2</label>
    </ligand>
</feature>
<protein>
    <recommendedName>
        <fullName evidence="3">Anthranilate phosphoribosyltransferase</fullName>
        <ecNumber evidence="3">2.4.2.18</ecNumber>
    </recommendedName>
</protein>
<feature type="binding site" evidence="3">
    <location>
        <position position="231"/>
    </location>
    <ligand>
        <name>Mg(2+)</name>
        <dbReference type="ChEBI" id="CHEBI:18420"/>
        <label>2</label>
    </ligand>
</feature>
<organism evidence="6 7">
    <name type="scientific">Leptospira ilyithenensis</name>
    <dbReference type="NCBI Taxonomy" id="2484901"/>
    <lineage>
        <taxon>Bacteria</taxon>
        <taxon>Pseudomonadati</taxon>
        <taxon>Spirochaetota</taxon>
        <taxon>Spirochaetia</taxon>
        <taxon>Leptospirales</taxon>
        <taxon>Leptospiraceae</taxon>
        <taxon>Leptospira</taxon>
    </lineage>
</organism>
<dbReference type="SUPFAM" id="SSF52418">
    <property type="entry name" value="Nucleoside phosphorylase/phosphoribosyltransferase catalytic domain"/>
    <property type="match status" value="1"/>
</dbReference>
<dbReference type="GO" id="GO:0000162">
    <property type="term" value="P:L-tryptophan biosynthetic process"/>
    <property type="evidence" value="ECO:0007669"/>
    <property type="project" value="UniProtKB-UniRule"/>
</dbReference>
<proteinExistence type="inferred from homology"/>
<comment type="catalytic activity">
    <reaction evidence="3">
        <text>N-(5-phospho-beta-D-ribosyl)anthranilate + diphosphate = 5-phospho-alpha-D-ribose 1-diphosphate + anthranilate</text>
        <dbReference type="Rhea" id="RHEA:11768"/>
        <dbReference type="ChEBI" id="CHEBI:16567"/>
        <dbReference type="ChEBI" id="CHEBI:18277"/>
        <dbReference type="ChEBI" id="CHEBI:33019"/>
        <dbReference type="ChEBI" id="CHEBI:58017"/>
        <dbReference type="EC" id="2.4.2.18"/>
    </reaction>
</comment>
<feature type="binding site" evidence="3">
    <location>
        <position position="97"/>
    </location>
    <ligand>
        <name>Mg(2+)</name>
        <dbReference type="ChEBI" id="CHEBI:18420"/>
        <label>1</label>
    </ligand>
</feature>
<comment type="cofactor">
    <cofactor evidence="3">
        <name>Mg(2+)</name>
        <dbReference type="ChEBI" id="CHEBI:18420"/>
    </cofactor>
    <text evidence="3">Binds 2 magnesium ions per monomer.</text>
</comment>
<dbReference type="Gene3D" id="3.40.1030.10">
    <property type="entry name" value="Nucleoside phosphorylase/phosphoribosyltransferase catalytic domain"/>
    <property type="match status" value="1"/>
</dbReference>
<keyword evidence="7" id="KW-1185">Reference proteome</keyword>
<keyword evidence="3" id="KW-0479">Metal-binding</keyword>
<evidence type="ECO:0000256" key="1">
    <source>
        <dbReference type="ARBA" id="ARBA00022676"/>
    </source>
</evidence>
<feature type="binding site" evidence="3">
    <location>
        <position position="85"/>
    </location>
    <ligand>
        <name>5-phospho-alpha-D-ribose 1-diphosphate</name>
        <dbReference type="ChEBI" id="CHEBI:58017"/>
    </ligand>
</feature>
<feature type="binding site" evidence="3">
    <location>
        <begin position="113"/>
        <end position="121"/>
    </location>
    <ligand>
        <name>5-phospho-alpha-D-ribose 1-diphosphate</name>
        <dbReference type="ChEBI" id="CHEBI:58017"/>
    </ligand>
</feature>
<comment type="caution">
    <text evidence="6">The sequence shown here is derived from an EMBL/GenBank/DDBJ whole genome shotgun (WGS) entry which is preliminary data.</text>
</comment>
<feature type="binding site" evidence="3">
    <location>
        <position position="125"/>
    </location>
    <ligand>
        <name>5-phospho-alpha-D-ribose 1-diphosphate</name>
        <dbReference type="ChEBI" id="CHEBI:58017"/>
    </ligand>
</feature>
<keyword evidence="2 3" id="KW-0808">Transferase</keyword>
<dbReference type="AlphaFoldDB" id="A0A4V3JXD7"/>
<dbReference type="InterPro" id="IPR000312">
    <property type="entry name" value="Glycosyl_Trfase_fam3"/>
</dbReference>
<dbReference type="InterPro" id="IPR017459">
    <property type="entry name" value="Glycosyl_Trfase_fam3_N_dom"/>
</dbReference>
<dbReference type="GO" id="GO:0004048">
    <property type="term" value="F:anthranilate phosphoribosyltransferase activity"/>
    <property type="evidence" value="ECO:0007669"/>
    <property type="project" value="UniProtKB-UniRule"/>
</dbReference>
<comment type="caution">
    <text evidence="3">Lacks conserved residue(s) required for the propagation of feature annotation.</text>
</comment>
<comment type="subunit">
    <text evidence="3">Homodimer.</text>
</comment>
<name>A0A4V3JXD7_9LEPT</name>
<feature type="binding site" evidence="3">
    <location>
        <position position="171"/>
    </location>
    <ligand>
        <name>anthranilate</name>
        <dbReference type="ChEBI" id="CHEBI:16567"/>
        <label>2</label>
    </ligand>
</feature>
<reference evidence="6" key="1">
    <citation type="journal article" date="2019" name="PLoS Negl. Trop. Dis.">
        <title>Revisiting the worldwide diversity of Leptospira species in the environment.</title>
        <authorList>
            <person name="Vincent A.T."/>
            <person name="Schiettekatte O."/>
            <person name="Bourhy P."/>
            <person name="Veyrier F.J."/>
            <person name="Picardeau M."/>
        </authorList>
    </citation>
    <scope>NUCLEOTIDE SEQUENCE [LARGE SCALE GENOMIC DNA]</scope>
    <source>
        <strain evidence="6">201400974</strain>
    </source>
</reference>
<feature type="binding site" evidence="3">
    <location>
        <position position="231"/>
    </location>
    <ligand>
        <name>Mg(2+)</name>
        <dbReference type="ChEBI" id="CHEBI:18420"/>
        <label>1</label>
    </ligand>
</feature>
<dbReference type="GO" id="GO:0000287">
    <property type="term" value="F:magnesium ion binding"/>
    <property type="evidence" value="ECO:0007669"/>
    <property type="project" value="UniProtKB-UniRule"/>
</dbReference>
<keyword evidence="3" id="KW-0822">Tryptophan biosynthesis</keyword>
<dbReference type="InterPro" id="IPR005940">
    <property type="entry name" value="Anthranilate_Pribosyl_Tfrase"/>
</dbReference>
<dbReference type="OrthoDB" id="9806430at2"/>
<comment type="similarity">
    <text evidence="3">Belongs to the anthranilate phosphoribosyltransferase family.</text>
</comment>
<dbReference type="GO" id="GO:0005829">
    <property type="term" value="C:cytosol"/>
    <property type="evidence" value="ECO:0007669"/>
    <property type="project" value="TreeGrafter"/>
</dbReference>
<dbReference type="Pfam" id="PF00591">
    <property type="entry name" value="Glycos_transf_3"/>
    <property type="match status" value="1"/>
</dbReference>
<accession>A0A4V3JXD7</accession>
<comment type="function">
    <text evidence="3">Catalyzes the transfer of the phosphoribosyl group of 5-phosphorylribose-1-pyrophosphate (PRPP) to anthranilate to yield N-(5'-phosphoribosyl)-anthranilate (PRA).</text>
</comment>
<dbReference type="InterPro" id="IPR036320">
    <property type="entry name" value="Glycosyl_Trfase_fam3_N_dom_sf"/>
</dbReference>
<dbReference type="SUPFAM" id="SSF47648">
    <property type="entry name" value="Nucleoside phosphorylase/phosphoribosyltransferase N-terminal domain"/>
    <property type="match status" value="1"/>
</dbReference>
<keyword evidence="3" id="KW-0460">Magnesium</keyword>